<dbReference type="PANTHER" id="PTHR46244:SF3">
    <property type="entry name" value="PHOSPHOENOLPYRUVATE-PROTEIN PHOSPHOTRANSFERASE"/>
    <property type="match status" value="1"/>
</dbReference>
<keyword evidence="8 17" id="KW-0813">Transport</keyword>
<dbReference type="SUPFAM" id="SSF51621">
    <property type="entry name" value="Phosphoenolpyruvate/pyruvate domain"/>
    <property type="match status" value="1"/>
</dbReference>
<dbReference type="PANTHER" id="PTHR46244">
    <property type="entry name" value="PHOSPHOENOLPYRUVATE-PROTEIN PHOSPHOTRANSFERASE"/>
    <property type="match status" value="1"/>
</dbReference>
<dbReference type="InterPro" id="IPR050499">
    <property type="entry name" value="PEP-utilizing_PTS_enzyme"/>
</dbReference>
<feature type="coiled-coil region" evidence="18">
    <location>
        <begin position="26"/>
        <end position="64"/>
    </location>
</feature>
<keyword evidence="12 17" id="KW-0598">Phosphotransferase system</keyword>
<dbReference type="Gene3D" id="3.20.20.60">
    <property type="entry name" value="Phosphoenolpyruvate-binding domains"/>
    <property type="match status" value="1"/>
</dbReference>
<evidence type="ECO:0000256" key="1">
    <source>
        <dbReference type="ARBA" id="ARBA00000683"/>
    </source>
</evidence>
<dbReference type="InterPro" id="IPR036637">
    <property type="entry name" value="Phosphohistidine_dom_sf"/>
</dbReference>
<dbReference type="InterPro" id="IPR006318">
    <property type="entry name" value="PTS_EI-like"/>
</dbReference>
<evidence type="ECO:0000256" key="3">
    <source>
        <dbReference type="ARBA" id="ARBA00002728"/>
    </source>
</evidence>
<dbReference type="SUPFAM" id="SSF47831">
    <property type="entry name" value="Enzyme I of the PEP:sugar phosphotransferase system HPr-binding (sub)domain"/>
    <property type="match status" value="1"/>
</dbReference>
<protein>
    <recommendedName>
        <fullName evidence="7 17">Phosphoenolpyruvate-protein phosphotransferase</fullName>
        <ecNumber evidence="6 17">2.7.3.9</ecNumber>
    </recommendedName>
    <alternativeName>
        <fullName evidence="16 17">Phosphotransferase system, enzyme I</fullName>
    </alternativeName>
</protein>
<name>A0ABS7DK60_9FIRM</name>
<dbReference type="Proteomes" id="UP000719942">
    <property type="component" value="Unassembled WGS sequence"/>
</dbReference>
<dbReference type="InterPro" id="IPR024692">
    <property type="entry name" value="PTS_EI"/>
</dbReference>
<evidence type="ECO:0000256" key="5">
    <source>
        <dbReference type="ARBA" id="ARBA00007837"/>
    </source>
</evidence>
<evidence type="ECO:0000256" key="17">
    <source>
        <dbReference type="PIRNR" id="PIRNR000732"/>
    </source>
</evidence>
<dbReference type="Gene3D" id="3.50.30.10">
    <property type="entry name" value="Phosphohistidine domain"/>
    <property type="match status" value="1"/>
</dbReference>
<comment type="caution">
    <text evidence="22">The sequence shown here is derived from an EMBL/GenBank/DDBJ whole genome shotgun (WGS) entry which is preliminary data.</text>
</comment>
<dbReference type="InterPro" id="IPR000121">
    <property type="entry name" value="PEP_util_C"/>
</dbReference>
<evidence type="ECO:0000256" key="12">
    <source>
        <dbReference type="ARBA" id="ARBA00022683"/>
    </source>
</evidence>
<dbReference type="InterPro" id="IPR008279">
    <property type="entry name" value="PEP-util_enz_mobile_dom"/>
</dbReference>
<dbReference type="Pfam" id="PF00391">
    <property type="entry name" value="PEP-utilizers"/>
    <property type="match status" value="1"/>
</dbReference>
<dbReference type="PRINTS" id="PR01736">
    <property type="entry name" value="PHPHTRNFRASE"/>
</dbReference>
<dbReference type="PROSITE" id="PS00742">
    <property type="entry name" value="PEP_ENZYMES_2"/>
    <property type="match status" value="1"/>
</dbReference>
<evidence type="ECO:0000256" key="15">
    <source>
        <dbReference type="ARBA" id="ARBA00022842"/>
    </source>
</evidence>
<proteinExistence type="inferred from homology"/>
<organism evidence="22 23">
    <name type="scientific">Caproiciproducens faecalis</name>
    <dbReference type="NCBI Taxonomy" id="2820301"/>
    <lineage>
        <taxon>Bacteria</taxon>
        <taxon>Bacillati</taxon>
        <taxon>Bacillota</taxon>
        <taxon>Clostridia</taxon>
        <taxon>Eubacteriales</taxon>
        <taxon>Acutalibacteraceae</taxon>
        <taxon>Caproiciproducens</taxon>
    </lineage>
</organism>
<dbReference type="Pfam" id="PF05524">
    <property type="entry name" value="PEP-utilisers_N"/>
    <property type="match status" value="1"/>
</dbReference>
<comment type="similarity">
    <text evidence="5 17">Belongs to the PEP-utilizing enzyme family.</text>
</comment>
<reference evidence="22 23" key="1">
    <citation type="submission" date="2021-03" db="EMBL/GenBank/DDBJ databases">
        <title>Caproiciproducens sp. nov. isolated from feces of cow.</title>
        <authorList>
            <person name="Choi J.-Y."/>
        </authorList>
    </citation>
    <scope>NUCLEOTIDE SEQUENCE [LARGE SCALE GENOMIC DNA]</scope>
    <source>
        <strain evidence="22 23">AGMB10547</strain>
    </source>
</reference>
<dbReference type="EMBL" id="JAGFNZ010000001">
    <property type="protein sequence ID" value="MBW7571491.1"/>
    <property type="molecule type" value="Genomic_DNA"/>
</dbReference>
<evidence type="ECO:0000256" key="16">
    <source>
        <dbReference type="ARBA" id="ARBA00033235"/>
    </source>
</evidence>
<evidence type="ECO:0000259" key="21">
    <source>
        <dbReference type="Pfam" id="PF05524"/>
    </source>
</evidence>
<evidence type="ECO:0000256" key="4">
    <source>
        <dbReference type="ARBA" id="ARBA00004496"/>
    </source>
</evidence>
<evidence type="ECO:0000259" key="20">
    <source>
        <dbReference type="Pfam" id="PF02896"/>
    </source>
</evidence>
<dbReference type="SUPFAM" id="SSF52009">
    <property type="entry name" value="Phosphohistidine domain"/>
    <property type="match status" value="1"/>
</dbReference>
<evidence type="ECO:0000313" key="23">
    <source>
        <dbReference type="Proteomes" id="UP000719942"/>
    </source>
</evidence>
<feature type="domain" description="PEP-utilising enzyme mobile" evidence="19">
    <location>
        <begin position="152"/>
        <end position="224"/>
    </location>
</feature>
<dbReference type="GO" id="GO:0008965">
    <property type="term" value="F:phosphoenolpyruvate-protein phosphotransferase activity"/>
    <property type="evidence" value="ECO:0007669"/>
    <property type="project" value="UniProtKB-EC"/>
</dbReference>
<evidence type="ECO:0000256" key="14">
    <source>
        <dbReference type="ARBA" id="ARBA00022777"/>
    </source>
</evidence>
<dbReference type="RefSeq" id="WP_219963899.1">
    <property type="nucleotide sequence ID" value="NZ_JAGFNZ010000001.1"/>
</dbReference>
<keyword evidence="18" id="KW-0175">Coiled coil</keyword>
<keyword evidence="9 17" id="KW-0963">Cytoplasm</keyword>
<keyword evidence="15 17" id="KW-0460">Magnesium</keyword>
<feature type="domain" description="PEP-utilising enzyme C-terminal" evidence="20">
    <location>
        <begin position="250"/>
        <end position="538"/>
    </location>
</feature>
<dbReference type="InterPro" id="IPR040442">
    <property type="entry name" value="Pyrv_kinase-like_dom_sf"/>
</dbReference>
<gene>
    <name evidence="22" type="primary">ptsP</name>
    <name evidence="22" type="ORF">J5W02_01580</name>
</gene>
<evidence type="ECO:0000256" key="8">
    <source>
        <dbReference type="ARBA" id="ARBA00022448"/>
    </source>
</evidence>
<dbReference type="InterPro" id="IPR008731">
    <property type="entry name" value="PTS_EIN"/>
</dbReference>
<dbReference type="PIRSF" id="PIRSF000732">
    <property type="entry name" value="PTS_enzyme_I"/>
    <property type="match status" value="1"/>
</dbReference>
<keyword evidence="14 17" id="KW-0418">Kinase</keyword>
<dbReference type="NCBIfam" id="TIGR01417">
    <property type="entry name" value="PTS_I_fam"/>
    <property type="match status" value="1"/>
</dbReference>
<evidence type="ECO:0000313" key="22">
    <source>
        <dbReference type="EMBL" id="MBW7571491.1"/>
    </source>
</evidence>
<evidence type="ECO:0000256" key="2">
    <source>
        <dbReference type="ARBA" id="ARBA00001946"/>
    </source>
</evidence>
<evidence type="ECO:0000256" key="7">
    <source>
        <dbReference type="ARBA" id="ARBA00016544"/>
    </source>
</evidence>
<evidence type="ECO:0000256" key="6">
    <source>
        <dbReference type="ARBA" id="ARBA00012232"/>
    </source>
</evidence>
<dbReference type="InterPro" id="IPR036618">
    <property type="entry name" value="PtsI_HPr-bd_sf"/>
</dbReference>
<keyword evidence="11 17" id="KW-0808">Transferase</keyword>
<dbReference type="Pfam" id="PF02896">
    <property type="entry name" value="PEP-utilizers_C"/>
    <property type="match status" value="1"/>
</dbReference>
<dbReference type="InterPro" id="IPR023151">
    <property type="entry name" value="PEP_util_CS"/>
</dbReference>
<comment type="cofactor">
    <cofactor evidence="2 17">
        <name>Mg(2+)</name>
        <dbReference type="ChEBI" id="CHEBI:18420"/>
    </cofactor>
</comment>
<evidence type="ECO:0000256" key="9">
    <source>
        <dbReference type="ARBA" id="ARBA00022490"/>
    </source>
</evidence>
<keyword evidence="23" id="KW-1185">Reference proteome</keyword>
<comment type="subcellular location">
    <subcellularLocation>
        <location evidence="4 17">Cytoplasm</location>
    </subcellularLocation>
</comment>
<dbReference type="InterPro" id="IPR015813">
    <property type="entry name" value="Pyrv/PenolPyrv_kinase-like_dom"/>
</dbReference>
<evidence type="ECO:0000259" key="19">
    <source>
        <dbReference type="Pfam" id="PF00391"/>
    </source>
</evidence>
<evidence type="ECO:0000256" key="18">
    <source>
        <dbReference type="SAM" id="Coils"/>
    </source>
</evidence>
<feature type="domain" description="Phosphotransferase system enzyme I N-terminal" evidence="21">
    <location>
        <begin position="6"/>
        <end position="126"/>
    </location>
</feature>
<keyword evidence="13 17" id="KW-0479">Metal-binding</keyword>
<keyword evidence="10 17" id="KW-0762">Sugar transport</keyword>
<evidence type="ECO:0000256" key="11">
    <source>
        <dbReference type="ARBA" id="ARBA00022679"/>
    </source>
</evidence>
<dbReference type="EC" id="2.7.3.9" evidence="6 17"/>
<sequence>MTVLNGKGVLDGIAIGKIVFYQRKGQEAVKRHVENTEEELRRYQDAKEQEAADLKKLYEKALHEAGEKSAKIFEIHQMILEDIDFCDAITDTIKSERVNAEYAVKKACDTYIQTISAIDDPYLKERAADIRDISQKLIGILTNSESDTFTSEEPVIIAADDLTPSETVQLDKSKILAFITINGSVNSHTAILARSMNIPAVVAVGEELGLKYNGNNAIVDGASGRIYIAPDAETVRLFSERREAKKAEQEQLHSLKGKKSVTMDGKEINIYANIGRPEDVEAVLRNDAEGIGLFRSEFLYLGRETYPTEEEQFQAYRSVAENMQGKQVIIRTLDIGADKQADYFEMPKEANPAMGCRAIRICLTRQDIFKTQLRALYRASAFGNIAIMFPMIISVGEVRAIKQIIHAVQLELSGEGAAYNPETKLGIMVETPAAALISDELAKEVDFFSIGTNDLTQYTLAIDRQNPSLEHFYDAHHKAVLTLIRITAENAHKNGIFVGICGELGADLSLTETFLRMGIDELSVSAPCVLPLRKKVMETRMDR</sequence>
<comment type="function">
    <text evidence="3 17">General (non sugar-specific) component of the phosphoenolpyruvate-dependent sugar phosphotransferase system (sugar PTS). This major carbohydrate active-transport system catalyzes the phosphorylation of incoming sugar substrates concomitantly with their translocation across the cell membrane. Enzyme I transfers the phosphoryl group from phosphoenolpyruvate (PEP) to the phosphoryl carrier protein (HPr).</text>
</comment>
<dbReference type="Gene3D" id="1.10.274.10">
    <property type="entry name" value="PtsI, HPr-binding domain"/>
    <property type="match status" value="1"/>
</dbReference>
<evidence type="ECO:0000256" key="13">
    <source>
        <dbReference type="ARBA" id="ARBA00022723"/>
    </source>
</evidence>
<accession>A0ABS7DK60</accession>
<comment type="catalytic activity">
    <reaction evidence="1 17">
        <text>L-histidyl-[protein] + phosphoenolpyruvate = N(pros)-phospho-L-histidyl-[protein] + pyruvate</text>
        <dbReference type="Rhea" id="RHEA:23880"/>
        <dbReference type="Rhea" id="RHEA-COMP:9745"/>
        <dbReference type="Rhea" id="RHEA-COMP:9746"/>
        <dbReference type="ChEBI" id="CHEBI:15361"/>
        <dbReference type="ChEBI" id="CHEBI:29979"/>
        <dbReference type="ChEBI" id="CHEBI:58702"/>
        <dbReference type="ChEBI" id="CHEBI:64837"/>
        <dbReference type="EC" id="2.7.3.9"/>
    </reaction>
</comment>
<evidence type="ECO:0000256" key="10">
    <source>
        <dbReference type="ARBA" id="ARBA00022597"/>
    </source>
</evidence>